<dbReference type="PANTHER" id="PTHR37507">
    <property type="entry name" value="SPORULATION PROTEIN YDCC"/>
    <property type="match status" value="1"/>
</dbReference>
<gene>
    <name evidence="3" type="ORF">DN752_19310</name>
</gene>
<feature type="signal peptide" evidence="2">
    <location>
        <begin position="1"/>
        <end position="18"/>
    </location>
</feature>
<proteinExistence type="predicted"/>
<organism evidence="3 4">
    <name type="scientific">Echinicola strongylocentroti</name>
    <dbReference type="NCBI Taxonomy" id="1795355"/>
    <lineage>
        <taxon>Bacteria</taxon>
        <taxon>Pseudomonadati</taxon>
        <taxon>Bacteroidota</taxon>
        <taxon>Cytophagia</taxon>
        <taxon>Cytophagales</taxon>
        <taxon>Cyclobacteriaceae</taxon>
        <taxon>Echinicola</taxon>
    </lineage>
</organism>
<dbReference type="AlphaFoldDB" id="A0A2Z4ILW3"/>
<evidence type="ECO:0000256" key="1">
    <source>
        <dbReference type="ARBA" id="ARBA00022729"/>
    </source>
</evidence>
<evidence type="ECO:0000256" key="2">
    <source>
        <dbReference type="SAM" id="SignalP"/>
    </source>
</evidence>
<sequence>MKKLLLAFYLILPISSFAQGEKIDSVAVFILDHMSAVIGDLQSCSYQLSTSTDKPAADVKYTKEHTENEVFMQGPDKMLVHQKGHKGHRGFFYNGEFFTHYSYSENNYTTVHAPDNIISMIDSMNYQYGVEFPAADFFYPTLTDDLLDHFDTLVYLGNKYVEGKDCFHIAASNEKQNVQIWVANDAMNLPVKLIITDKEKALAPQYEATFHEWKINPDLPPSIFEFTPPPGARLISILPKPH</sequence>
<dbReference type="InterPro" id="IPR052944">
    <property type="entry name" value="Sporulation_related"/>
</dbReference>
<dbReference type="InterPro" id="IPR019207">
    <property type="entry name" value="DUF2092"/>
</dbReference>
<dbReference type="KEGG" id="est:DN752_19310"/>
<dbReference type="EMBL" id="CP030041">
    <property type="protein sequence ID" value="AWW32112.1"/>
    <property type="molecule type" value="Genomic_DNA"/>
</dbReference>
<dbReference type="Gene3D" id="2.50.20.10">
    <property type="entry name" value="Lipoprotein localisation LolA/LolB/LppX"/>
    <property type="match status" value="1"/>
</dbReference>
<reference evidence="3 4" key="1">
    <citation type="submission" date="2018-06" db="EMBL/GenBank/DDBJ databases">
        <title>Echinicola strongylocentroti sp. nov., isolated from a sea urchin Strongylocentrotus intermedius.</title>
        <authorList>
            <person name="Bae S.S."/>
        </authorList>
    </citation>
    <scope>NUCLEOTIDE SEQUENCE [LARGE SCALE GENOMIC DNA]</scope>
    <source>
        <strain evidence="3 4">MEBiC08714</strain>
    </source>
</reference>
<evidence type="ECO:0000313" key="4">
    <source>
        <dbReference type="Proteomes" id="UP000248688"/>
    </source>
</evidence>
<dbReference type="Pfam" id="PF09865">
    <property type="entry name" value="DUF2092"/>
    <property type="match status" value="1"/>
</dbReference>
<dbReference type="RefSeq" id="WP_112785485.1">
    <property type="nucleotide sequence ID" value="NZ_CP030041.1"/>
</dbReference>
<dbReference type="InterPro" id="IPR029046">
    <property type="entry name" value="LolA/LolB/LppX"/>
</dbReference>
<dbReference type="OrthoDB" id="835919at2"/>
<evidence type="ECO:0000313" key="3">
    <source>
        <dbReference type="EMBL" id="AWW32112.1"/>
    </source>
</evidence>
<keyword evidence="4" id="KW-1185">Reference proteome</keyword>
<dbReference type="PANTHER" id="PTHR37507:SF2">
    <property type="entry name" value="SPORULATION PROTEIN YDCC"/>
    <property type="match status" value="1"/>
</dbReference>
<keyword evidence="1 2" id="KW-0732">Signal</keyword>
<evidence type="ECO:0008006" key="5">
    <source>
        <dbReference type="Google" id="ProtNLM"/>
    </source>
</evidence>
<dbReference type="Proteomes" id="UP000248688">
    <property type="component" value="Chromosome"/>
</dbReference>
<protein>
    <recommendedName>
        <fullName evidence="5">DUF2092 domain-containing protein</fullName>
    </recommendedName>
</protein>
<accession>A0A2Z4ILW3</accession>
<name>A0A2Z4ILW3_9BACT</name>
<feature type="chain" id="PRO_5016232733" description="DUF2092 domain-containing protein" evidence="2">
    <location>
        <begin position="19"/>
        <end position="242"/>
    </location>
</feature>
<dbReference type="SUPFAM" id="SSF89392">
    <property type="entry name" value="Prokaryotic lipoproteins and lipoprotein localization factors"/>
    <property type="match status" value="1"/>
</dbReference>